<dbReference type="PANTHER" id="PTHR42716">
    <property type="entry name" value="L-ASPARTATE OXIDASE"/>
    <property type="match status" value="1"/>
</dbReference>
<dbReference type="GO" id="GO:0034628">
    <property type="term" value="P:'de novo' NAD+ biosynthetic process from L-aspartate"/>
    <property type="evidence" value="ECO:0007669"/>
    <property type="project" value="TreeGrafter"/>
</dbReference>
<proteinExistence type="inferred from homology"/>
<gene>
    <name evidence="12" type="ORF">ISQ19_00920</name>
</gene>
<dbReference type="Gene3D" id="3.50.50.60">
    <property type="entry name" value="FAD/NAD(P)-binding domain"/>
    <property type="match status" value="1"/>
</dbReference>
<organism evidence="12 13">
    <name type="scientific">PS1 clade bacterium</name>
    <dbReference type="NCBI Taxonomy" id="2175152"/>
    <lineage>
        <taxon>Bacteria</taxon>
        <taxon>Pseudomonadati</taxon>
        <taxon>Pseudomonadota</taxon>
        <taxon>Alphaproteobacteria</taxon>
        <taxon>PS1 clade</taxon>
    </lineage>
</organism>
<dbReference type="Gene3D" id="3.90.700.10">
    <property type="entry name" value="Succinate dehydrogenase/fumarate reductase flavoprotein, catalytic domain"/>
    <property type="match status" value="1"/>
</dbReference>
<dbReference type="PANTHER" id="PTHR42716:SF2">
    <property type="entry name" value="L-ASPARTATE OXIDASE, CHLOROPLASTIC"/>
    <property type="match status" value="1"/>
</dbReference>
<dbReference type="Proteomes" id="UP000785783">
    <property type="component" value="Unassembled WGS sequence"/>
</dbReference>
<evidence type="ECO:0000259" key="11">
    <source>
        <dbReference type="Pfam" id="PF02910"/>
    </source>
</evidence>
<feature type="non-terminal residue" evidence="12">
    <location>
        <position position="1"/>
    </location>
</feature>
<dbReference type="InterPro" id="IPR015939">
    <property type="entry name" value="Fum_Rdtase/Succ_DH_flav-like_C"/>
</dbReference>
<keyword evidence="6" id="KW-0662">Pyridine nucleotide biosynthesis</keyword>
<dbReference type="EMBL" id="JADHOK010000005">
    <property type="protein sequence ID" value="MBL6761242.1"/>
    <property type="molecule type" value="Genomic_DNA"/>
</dbReference>
<dbReference type="EC" id="1.4.3.16" evidence="4"/>
<dbReference type="Gene3D" id="1.20.58.100">
    <property type="entry name" value="Fumarate reductase/succinate dehydrogenase flavoprotein-like, C-terminal domain"/>
    <property type="match status" value="1"/>
</dbReference>
<evidence type="ECO:0000256" key="2">
    <source>
        <dbReference type="ARBA" id="ARBA00004950"/>
    </source>
</evidence>
<accession>A0A937HGU0</accession>
<evidence type="ECO:0000256" key="4">
    <source>
        <dbReference type="ARBA" id="ARBA00012173"/>
    </source>
</evidence>
<dbReference type="InterPro" id="IPR037099">
    <property type="entry name" value="Fum_R/Succ_DH_flav-like_C_sf"/>
</dbReference>
<dbReference type="InterPro" id="IPR003953">
    <property type="entry name" value="FAD-dep_OxRdtase_2_FAD-bd"/>
</dbReference>
<evidence type="ECO:0000256" key="9">
    <source>
        <dbReference type="ARBA" id="ARBA00048305"/>
    </source>
</evidence>
<comment type="similarity">
    <text evidence="3">Belongs to the FAD-dependent oxidoreductase 2 family. NadB subfamily.</text>
</comment>
<keyword evidence="7" id="KW-0274">FAD</keyword>
<feature type="domain" description="FAD-dependent oxidoreductase 2 FAD-binding" evidence="10">
    <location>
        <begin position="6"/>
        <end position="53"/>
    </location>
</feature>
<dbReference type="GO" id="GO:0008734">
    <property type="term" value="F:L-aspartate oxidase activity"/>
    <property type="evidence" value="ECO:0007669"/>
    <property type="project" value="UniProtKB-EC"/>
</dbReference>
<dbReference type="SUPFAM" id="SSF51905">
    <property type="entry name" value="FAD/NAD(P)-binding domain"/>
    <property type="match status" value="1"/>
</dbReference>
<feature type="domain" description="Fumarate reductase/succinate dehydrogenase flavoprotein-like C-terminal" evidence="11">
    <location>
        <begin position="137"/>
        <end position="180"/>
    </location>
</feature>
<comment type="pathway">
    <text evidence="2">Cofactor biosynthesis; NAD(+) biosynthesis; iminoaspartate from L-aspartate (oxidase route): step 1/1.</text>
</comment>
<evidence type="ECO:0000256" key="5">
    <source>
        <dbReference type="ARBA" id="ARBA00022630"/>
    </source>
</evidence>
<evidence type="ECO:0000313" key="12">
    <source>
        <dbReference type="EMBL" id="MBL6761242.1"/>
    </source>
</evidence>
<evidence type="ECO:0000256" key="3">
    <source>
        <dbReference type="ARBA" id="ARBA00008562"/>
    </source>
</evidence>
<evidence type="ECO:0000313" key="13">
    <source>
        <dbReference type="Proteomes" id="UP000785783"/>
    </source>
</evidence>
<dbReference type="InterPro" id="IPR036188">
    <property type="entry name" value="FAD/NAD-bd_sf"/>
</dbReference>
<comment type="caution">
    <text evidence="12">The sequence shown here is derived from an EMBL/GenBank/DDBJ whole genome shotgun (WGS) entry which is preliminary data.</text>
</comment>
<reference evidence="12" key="1">
    <citation type="submission" date="2020-10" db="EMBL/GenBank/DDBJ databases">
        <title>Microbiome of the Black Sea water column analyzed by genome centric metagenomics.</title>
        <authorList>
            <person name="Cabello-Yeves P.J."/>
            <person name="Callieri C."/>
            <person name="Picazo A."/>
            <person name="Mehrshad M."/>
            <person name="Haro-Moreno J.M."/>
            <person name="Roda-Garcia J."/>
            <person name="Dzembekova N."/>
            <person name="Slabakova V."/>
            <person name="Slabakova N."/>
            <person name="Moncheva S."/>
            <person name="Rodriguez-Valera F."/>
        </authorList>
    </citation>
    <scope>NUCLEOTIDE SEQUENCE</scope>
    <source>
        <strain evidence="12">BS307-5m-G5</strain>
    </source>
</reference>
<evidence type="ECO:0000256" key="8">
    <source>
        <dbReference type="ARBA" id="ARBA00023002"/>
    </source>
</evidence>
<evidence type="ECO:0000256" key="7">
    <source>
        <dbReference type="ARBA" id="ARBA00022827"/>
    </source>
</evidence>
<keyword evidence="8" id="KW-0560">Oxidoreductase</keyword>
<protein>
    <recommendedName>
        <fullName evidence="4">L-aspartate oxidase</fullName>
        <ecNumber evidence="4">1.4.3.16</ecNumber>
    </recommendedName>
</protein>
<evidence type="ECO:0000256" key="6">
    <source>
        <dbReference type="ARBA" id="ARBA00022642"/>
    </source>
</evidence>
<dbReference type="Pfam" id="PF02910">
    <property type="entry name" value="Succ_DH_flav_C"/>
    <property type="match status" value="1"/>
</dbReference>
<dbReference type="AlphaFoldDB" id="A0A937HGU0"/>
<evidence type="ECO:0000259" key="10">
    <source>
        <dbReference type="Pfam" id="PF00890"/>
    </source>
</evidence>
<dbReference type="Pfam" id="PF00890">
    <property type="entry name" value="FAD_binding_2"/>
    <property type="match status" value="1"/>
</dbReference>
<dbReference type="InterPro" id="IPR027477">
    <property type="entry name" value="Succ_DH/fumarate_Rdtase_cat_sf"/>
</dbReference>
<keyword evidence="5" id="KW-0285">Flavoprotein</keyword>
<comment type="cofactor">
    <cofactor evidence="1">
        <name>FAD</name>
        <dbReference type="ChEBI" id="CHEBI:57692"/>
    </cofactor>
</comment>
<dbReference type="SUPFAM" id="SSF46977">
    <property type="entry name" value="Succinate dehydrogenase/fumarate reductase flavoprotein C-terminal domain"/>
    <property type="match status" value="1"/>
</dbReference>
<evidence type="ECO:0000256" key="1">
    <source>
        <dbReference type="ARBA" id="ARBA00001974"/>
    </source>
</evidence>
<comment type="catalytic activity">
    <reaction evidence="9">
        <text>L-aspartate + O2 = iminosuccinate + H2O2</text>
        <dbReference type="Rhea" id="RHEA:25876"/>
        <dbReference type="ChEBI" id="CHEBI:15379"/>
        <dbReference type="ChEBI" id="CHEBI:16240"/>
        <dbReference type="ChEBI" id="CHEBI:29991"/>
        <dbReference type="ChEBI" id="CHEBI:77875"/>
        <dbReference type="EC" id="1.4.3.16"/>
    </reaction>
    <physiologicalReaction direction="left-to-right" evidence="9">
        <dbReference type="Rhea" id="RHEA:25877"/>
    </physiologicalReaction>
</comment>
<dbReference type="InterPro" id="IPR005288">
    <property type="entry name" value="NadB"/>
</dbReference>
<sequence length="209" mass="22099">TATPLPIAPATHFHMGGIRTDHYGRTGLPGLWACGEVASTGLHGGNRLASNSLLEALVFGARIAEDVNNIMPLTAFSRPAQPATQPGENSAMLAPAVNRLRQLMTRHVGVLRNAAGLTHTLHELERLQRAAGGMAPFANMVLAAQFITMAALTREESRGGHARSDFPDKVDAAHSVLTLRSLNDAYDALPAADPHFEDIADASQAQAGE</sequence>
<name>A0A937HGU0_9PROT</name>